<feature type="binding site" evidence="13">
    <location>
        <position position="279"/>
    </location>
    <ligand>
        <name>NADPH</name>
        <dbReference type="ChEBI" id="CHEBI:57783"/>
    </ligand>
</feature>
<dbReference type="EMBL" id="AAWL01000029">
    <property type="protein sequence ID" value="EAX46529.1"/>
    <property type="molecule type" value="Genomic_DNA"/>
</dbReference>
<feature type="binding site" evidence="13">
    <location>
        <position position="32"/>
    </location>
    <ligand>
        <name>NADPH</name>
        <dbReference type="ChEBI" id="CHEBI:57783"/>
    </ligand>
</feature>
<dbReference type="InterPro" id="IPR006168">
    <property type="entry name" value="G3P_DH_NAD-dep"/>
</dbReference>
<keyword evidence="6 13" id="KW-0443">Lipid metabolism</keyword>
<keyword evidence="5 13" id="KW-0520">NAD</keyword>
<dbReference type="SUPFAM" id="SSF48179">
    <property type="entry name" value="6-phosphogluconate dehydrogenase C-terminal domain-like"/>
    <property type="match status" value="1"/>
</dbReference>
<proteinExistence type="inferred from homology"/>
<evidence type="ECO:0000256" key="14">
    <source>
        <dbReference type="PIRSR" id="PIRSR000114-1"/>
    </source>
</evidence>
<dbReference type="EC" id="1.1.1.94" evidence="10 13"/>
<dbReference type="FunFam" id="1.10.1040.10:FF:000001">
    <property type="entry name" value="Glycerol-3-phosphate dehydrogenase [NAD(P)+]"/>
    <property type="match status" value="1"/>
</dbReference>
<feature type="binding site" evidence="13">
    <location>
        <position position="49"/>
    </location>
    <ligand>
        <name>NADPH</name>
        <dbReference type="ChEBI" id="CHEBI:57783"/>
    </ligand>
</feature>
<keyword evidence="8 13" id="KW-1208">Phospholipid metabolism</keyword>
<gene>
    <name evidence="13" type="primary">gpsA</name>
    <name evidence="20" type="ORF">TcarDRAFT_0207</name>
</gene>
<feature type="binding site" evidence="13">
    <location>
        <position position="256"/>
    </location>
    <ligand>
        <name>sn-glycerol 3-phosphate</name>
        <dbReference type="ChEBI" id="CHEBI:57597"/>
    </ligand>
</feature>
<dbReference type="PRINTS" id="PR00077">
    <property type="entry name" value="GPDHDRGNASE"/>
</dbReference>
<keyword evidence="13" id="KW-0963">Cytoplasm</keyword>
<dbReference type="NCBIfam" id="NF000940">
    <property type="entry name" value="PRK00094.1-2"/>
    <property type="match status" value="1"/>
</dbReference>
<evidence type="ECO:0000256" key="13">
    <source>
        <dbReference type="HAMAP-Rule" id="MF_00394"/>
    </source>
</evidence>
<keyword evidence="7 13" id="KW-0594">Phospholipid biosynthesis</keyword>
<evidence type="ECO:0000313" key="21">
    <source>
        <dbReference type="Proteomes" id="UP000005139"/>
    </source>
</evidence>
<dbReference type="OrthoDB" id="9812273at2"/>
<dbReference type="Pfam" id="PF07479">
    <property type="entry name" value="NAD_Gly3P_dh_C"/>
    <property type="match status" value="1"/>
</dbReference>
<accession>A1HTV2</accession>
<comment type="caution">
    <text evidence="13">Lacks conserved residue(s) required for the propagation of feature annotation.</text>
</comment>
<dbReference type="GO" id="GO:0005975">
    <property type="term" value="P:carbohydrate metabolic process"/>
    <property type="evidence" value="ECO:0007669"/>
    <property type="project" value="InterPro"/>
</dbReference>
<evidence type="ECO:0000256" key="4">
    <source>
        <dbReference type="ARBA" id="ARBA00023002"/>
    </source>
</evidence>
<name>A1HTV2_9FIRM</name>
<dbReference type="GO" id="GO:0046168">
    <property type="term" value="P:glycerol-3-phosphate catabolic process"/>
    <property type="evidence" value="ECO:0007669"/>
    <property type="project" value="InterPro"/>
</dbReference>
<comment type="catalytic activity">
    <reaction evidence="9">
        <text>sn-glycerol 3-phosphate + NADP(+) = dihydroxyacetone phosphate + NADPH + H(+)</text>
        <dbReference type="Rhea" id="RHEA:11096"/>
        <dbReference type="ChEBI" id="CHEBI:15378"/>
        <dbReference type="ChEBI" id="CHEBI:57597"/>
        <dbReference type="ChEBI" id="CHEBI:57642"/>
        <dbReference type="ChEBI" id="CHEBI:57783"/>
        <dbReference type="ChEBI" id="CHEBI:58349"/>
        <dbReference type="EC" id="1.1.1.94"/>
    </reaction>
    <physiologicalReaction direction="right-to-left" evidence="9">
        <dbReference type="Rhea" id="RHEA:11098"/>
    </physiologicalReaction>
</comment>
<dbReference type="GO" id="GO:0046167">
    <property type="term" value="P:glycerol-3-phosphate biosynthetic process"/>
    <property type="evidence" value="ECO:0007669"/>
    <property type="project" value="UniProtKB-UniRule"/>
</dbReference>
<keyword evidence="3 13" id="KW-0521">NADP</keyword>
<dbReference type="GO" id="GO:0008654">
    <property type="term" value="P:phospholipid biosynthetic process"/>
    <property type="evidence" value="ECO:0007669"/>
    <property type="project" value="UniProtKB-KW"/>
</dbReference>
<comment type="similarity">
    <text evidence="1 13 17">Belongs to the NAD-dependent glycerol-3-phosphate dehydrogenase family.</text>
</comment>
<comment type="caution">
    <text evidence="20">The sequence shown here is derived from an EMBL/GenBank/DDBJ whole genome shotgun (WGS) entry which is preliminary data.</text>
</comment>
<dbReference type="GO" id="GO:0051287">
    <property type="term" value="F:NAD binding"/>
    <property type="evidence" value="ECO:0007669"/>
    <property type="project" value="InterPro"/>
</dbReference>
<keyword evidence="2 13" id="KW-0444">Lipid biosynthesis</keyword>
<dbReference type="PANTHER" id="PTHR11728:SF1">
    <property type="entry name" value="GLYCEROL-3-PHOSPHATE DEHYDROGENASE [NAD(+)] 2, CHLOROPLASTIC"/>
    <property type="match status" value="1"/>
</dbReference>
<evidence type="ECO:0000256" key="12">
    <source>
        <dbReference type="ARBA" id="ARBA00080511"/>
    </source>
</evidence>
<evidence type="ECO:0000256" key="2">
    <source>
        <dbReference type="ARBA" id="ARBA00022516"/>
    </source>
</evidence>
<feature type="binding site" evidence="16">
    <location>
        <begin position="8"/>
        <end position="13"/>
    </location>
    <ligand>
        <name>NAD(+)</name>
        <dbReference type="ChEBI" id="CHEBI:57540"/>
    </ligand>
</feature>
<dbReference type="InterPro" id="IPR011128">
    <property type="entry name" value="G3P_DH_NAD-dep_N"/>
</dbReference>
<dbReference type="InterPro" id="IPR013328">
    <property type="entry name" value="6PGD_dom2"/>
</dbReference>
<dbReference type="InterPro" id="IPR006109">
    <property type="entry name" value="G3P_DH_NAD-dep_C"/>
</dbReference>
<feature type="binding site" evidence="13">
    <location>
        <position position="281"/>
    </location>
    <ligand>
        <name>NADPH</name>
        <dbReference type="ChEBI" id="CHEBI:57783"/>
    </ligand>
</feature>
<comment type="pathway">
    <text evidence="13">Membrane lipid metabolism; glycerophospholipid metabolism.</text>
</comment>
<keyword evidence="21" id="KW-1185">Reference proteome</keyword>
<feature type="domain" description="Glycerol-3-phosphate dehydrogenase NAD-dependent C-terminal" evidence="19">
    <location>
        <begin position="180"/>
        <end position="320"/>
    </location>
</feature>
<feature type="binding site" evidence="13">
    <location>
        <position position="106"/>
    </location>
    <ligand>
        <name>sn-glycerol 3-phosphate</name>
        <dbReference type="ChEBI" id="CHEBI:57597"/>
    </ligand>
</feature>
<organism evidence="20 21">
    <name type="scientific">Thermosinus carboxydivorans Nor1</name>
    <dbReference type="NCBI Taxonomy" id="401526"/>
    <lineage>
        <taxon>Bacteria</taxon>
        <taxon>Bacillati</taxon>
        <taxon>Bacillota</taxon>
        <taxon>Negativicutes</taxon>
        <taxon>Selenomonadales</taxon>
        <taxon>Sporomusaceae</taxon>
        <taxon>Thermosinus</taxon>
    </lineage>
</organism>
<evidence type="ECO:0000313" key="20">
    <source>
        <dbReference type="EMBL" id="EAX46529.1"/>
    </source>
</evidence>
<sequence length="345" mass="36913">MKKVAVIGAGSWGTALAGLLGENGHEVVLWARNKRLADELNQTRENTAYLPGVLLPSSVIVTNDLKQAIAGARFIFVVTPSHAVRETAVALNEMLTGEKIIVSAAKGLELGTFKRMSEVIAEELPAYAETIAVLSGPNHAEEVGRRHPTASVVAATSQEVAELVQDLLMNPFFRVYTNPDVIGVELGGALKNIIALGAGIAEGLGFGDNAKAALMTRGLAEIARLGMAMGAKPLTFAGLAGVGDLMVTCTSRHSRNRRAGIMVAQGKSVQQIQAETNMVVEGIRSTLAAYKLAQRYKIVMPITEQTYRILYEGKPPREAVLELMTRGKTHEIEEVAVSCGTLWQK</sequence>
<feature type="binding site" evidence="16">
    <location>
        <position position="140"/>
    </location>
    <ligand>
        <name>NAD(+)</name>
        <dbReference type="ChEBI" id="CHEBI:57540"/>
    </ligand>
</feature>
<dbReference type="Gene3D" id="1.10.1040.10">
    <property type="entry name" value="N-(1-d-carboxylethyl)-l-norvaline Dehydrogenase, domain 2"/>
    <property type="match status" value="1"/>
</dbReference>
<comment type="function">
    <text evidence="13">Catalyzes the reduction of the glycolytic intermediate dihydroxyacetone phosphate (DHAP) to sn-glycerol 3-phosphate (G3P), the key precursor for phospholipid synthesis.</text>
</comment>
<evidence type="ECO:0000256" key="10">
    <source>
        <dbReference type="ARBA" id="ARBA00066687"/>
    </source>
</evidence>
<dbReference type="SUPFAM" id="SSF51735">
    <property type="entry name" value="NAD(P)-binding Rossmann-fold domains"/>
    <property type="match status" value="1"/>
</dbReference>
<feature type="binding site" evidence="13">
    <location>
        <position position="140"/>
    </location>
    <ligand>
        <name>NADPH</name>
        <dbReference type="ChEBI" id="CHEBI:57783"/>
    </ligand>
</feature>
<feature type="binding site" evidence="15">
    <location>
        <position position="106"/>
    </location>
    <ligand>
        <name>substrate</name>
    </ligand>
</feature>
<evidence type="ECO:0000256" key="1">
    <source>
        <dbReference type="ARBA" id="ARBA00011009"/>
    </source>
</evidence>
<dbReference type="eggNOG" id="COG0240">
    <property type="taxonomic scope" value="Bacteria"/>
</dbReference>
<feature type="binding site" evidence="15">
    <location>
        <begin position="255"/>
        <end position="256"/>
    </location>
    <ligand>
        <name>substrate</name>
    </ligand>
</feature>
<reference evidence="20 21" key="1">
    <citation type="submission" date="2007-01" db="EMBL/GenBank/DDBJ databases">
        <title>Annotation of the draft genome assembly of Thermosinus carboxydivorans Nor1.</title>
        <authorList>
            <consortium name="US DOE Joint Genome Institute (JGI-ORNL)"/>
            <person name="Larimer F."/>
            <person name="Land M."/>
            <person name="Hauser L."/>
        </authorList>
    </citation>
    <scope>NUCLEOTIDE SEQUENCE [LARGE SCALE GENOMIC DNA]</scope>
    <source>
        <strain evidence="20 21">Nor1</strain>
    </source>
</reference>
<feature type="active site" description="Proton acceptor" evidence="13 14">
    <location>
        <position position="191"/>
    </location>
</feature>
<evidence type="ECO:0000259" key="19">
    <source>
        <dbReference type="Pfam" id="PF07479"/>
    </source>
</evidence>
<evidence type="ECO:0000256" key="16">
    <source>
        <dbReference type="PIRSR" id="PIRSR000114-3"/>
    </source>
</evidence>
<dbReference type="HAMAP" id="MF_00394">
    <property type="entry name" value="NAD_Glyc3P_dehydrog"/>
    <property type="match status" value="1"/>
</dbReference>
<evidence type="ECO:0000256" key="3">
    <source>
        <dbReference type="ARBA" id="ARBA00022857"/>
    </source>
</evidence>
<dbReference type="Proteomes" id="UP000005139">
    <property type="component" value="Unassembled WGS sequence"/>
</dbReference>
<dbReference type="NCBIfam" id="NF000942">
    <property type="entry name" value="PRK00094.1-4"/>
    <property type="match status" value="1"/>
</dbReference>
<feature type="binding site" evidence="13">
    <location>
        <position position="191"/>
    </location>
    <ligand>
        <name>sn-glycerol 3-phosphate</name>
        <dbReference type="ChEBI" id="CHEBI:57597"/>
    </ligand>
</feature>
<dbReference type="PANTHER" id="PTHR11728">
    <property type="entry name" value="GLYCEROL-3-PHOSPHATE DEHYDROGENASE"/>
    <property type="match status" value="1"/>
</dbReference>
<evidence type="ECO:0000256" key="6">
    <source>
        <dbReference type="ARBA" id="ARBA00023098"/>
    </source>
</evidence>
<dbReference type="GO" id="GO:0005829">
    <property type="term" value="C:cytosol"/>
    <property type="evidence" value="ECO:0007669"/>
    <property type="project" value="TreeGrafter"/>
</dbReference>
<dbReference type="InterPro" id="IPR008927">
    <property type="entry name" value="6-PGluconate_DH-like_C_sf"/>
</dbReference>
<evidence type="ECO:0000259" key="18">
    <source>
        <dbReference type="Pfam" id="PF01210"/>
    </source>
</evidence>
<feature type="binding site" evidence="13">
    <location>
        <position position="255"/>
    </location>
    <ligand>
        <name>sn-glycerol 3-phosphate</name>
        <dbReference type="ChEBI" id="CHEBI:57597"/>
    </ligand>
</feature>
<keyword evidence="4 13" id="KW-0560">Oxidoreductase</keyword>
<evidence type="ECO:0000256" key="8">
    <source>
        <dbReference type="ARBA" id="ARBA00023264"/>
    </source>
</evidence>
<dbReference type="NCBIfam" id="NF000941">
    <property type="entry name" value="PRK00094.1-3"/>
    <property type="match status" value="1"/>
</dbReference>
<dbReference type="Gene3D" id="3.40.50.720">
    <property type="entry name" value="NAD(P)-binding Rossmann-like Domain"/>
    <property type="match status" value="1"/>
</dbReference>
<feature type="binding site" evidence="13">
    <location>
        <position position="136"/>
    </location>
    <ligand>
        <name>sn-glycerol 3-phosphate</name>
        <dbReference type="ChEBI" id="CHEBI:57597"/>
    </ligand>
</feature>
<comment type="catalytic activity">
    <reaction evidence="13">
        <text>sn-glycerol 3-phosphate + NAD(+) = dihydroxyacetone phosphate + NADH + H(+)</text>
        <dbReference type="Rhea" id="RHEA:11092"/>
        <dbReference type="ChEBI" id="CHEBI:15378"/>
        <dbReference type="ChEBI" id="CHEBI:57540"/>
        <dbReference type="ChEBI" id="CHEBI:57597"/>
        <dbReference type="ChEBI" id="CHEBI:57642"/>
        <dbReference type="ChEBI" id="CHEBI:57945"/>
        <dbReference type="EC" id="1.1.1.94"/>
    </reaction>
</comment>
<feature type="binding site" evidence="13">
    <location>
        <position position="244"/>
    </location>
    <ligand>
        <name>sn-glycerol 3-phosphate</name>
        <dbReference type="ChEBI" id="CHEBI:57597"/>
    </ligand>
</feature>
<evidence type="ECO:0000256" key="11">
    <source>
        <dbReference type="ARBA" id="ARBA00069372"/>
    </source>
</evidence>
<dbReference type="GO" id="GO:0141153">
    <property type="term" value="F:glycerol-3-phosphate dehydrogenase (NADP+) activity"/>
    <property type="evidence" value="ECO:0007669"/>
    <property type="project" value="RHEA"/>
</dbReference>
<dbReference type="AlphaFoldDB" id="A1HTV2"/>
<dbReference type="GO" id="GO:0006650">
    <property type="term" value="P:glycerophospholipid metabolic process"/>
    <property type="evidence" value="ECO:0007669"/>
    <property type="project" value="UniProtKB-UniRule"/>
</dbReference>
<dbReference type="Pfam" id="PF01210">
    <property type="entry name" value="NAD_Gly3P_dh_N"/>
    <property type="match status" value="1"/>
</dbReference>
<dbReference type="PIRSF" id="PIRSF000114">
    <property type="entry name" value="Glycerol-3-P_dh"/>
    <property type="match status" value="1"/>
</dbReference>
<reference evidence="20 21" key="2">
    <citation type="submission" date="2007-01" db="EMBL/GenBank/DDBJ databases">
        <title>Sequencing of the draft genome and assembly of Thermosinus carboxydivorans Nor1.</title>
        <authorList>
            <consortium name="US DOE Joint Genome Institute (JGI-PGF)"/>
            <person name="Copeland A."/>
            <person name="Lucas S."/>
            <person name="Lapidus A."/>
            <person name="Barry K."/>
            <person name="Glavina del Rio T."/>
            <person name="Dalin E."/>
            <person name="Tice H."/>
            <person name="Bruce D."/>
            <person name="Pitluck S."/>
            <person name="Richardson P."/>
        </authorList>
    </citation>
    <scope>NUCLEOTIDE SEQUENCE [LARGE SCALE GENOMIC DNA]</scope>
    <source>
        <strain evidence="20 21">Nor1</strain>
    </source>
</reference>
<feature type="binding site" evidence="13">
    <location>
        <position position="12"/>
    </location>
    <ligand>
        <name>NADPH</name>
        <dbReference type="ChEBI" id="CHEBI:57783"/>
    </ligand>
</feature>
<feature type="binding site" evidence="13">
    <location>
        <position position="11"/>
    </location>
    <ligand>
        <name>NADPH</name>
        <dbReference type="ChEBI" id="CHEBI:57783"/>
    </ligand>
</feature>
<dbReference type="InterPro" id="IPR036291">
    <property type="entry name" value="NAD(P)-bd_dom_sf"/>
</dbReference>
<dbReference type="PROSITE" id="PS00957">
    <property type="entry name" value="NAD_G3PDH"/>
    <property type="match status" value="1"/>
</dbReference>
<evidence type="ECO:0000256" key="9">
    <source>
        <dbReference type="ARBA" id="ARBA00052716"/>
    </source>
</evidence>
<comment type="subcellular location">
    <subcellularLocation>
        <location evidence="13">Cytoplasm</location>
    </subcellularLocation>
</comment>
<feature type="binding site" evidence="13">
    <location>
        <position position="255"/>
    </location>
    <ligand>
        <name>NADPH</name>
        <dbReference type="ChEBI" id="CHEBI:57783"/>
    </ligand>
</feature>
<feature type="binding site" evidence="13">
    <location>
        <position position="106"/>
    </location>
    <ligand>
        <name>NADPH</name>
        <dbReference type="ChEBI" id="CHEBI:57783"/>
    </ligand>
</feature>
<keyword evidence="13" id="KW-0547">Nucleotide-binding</keyword>
<feature type="domain" description="Glycerol-3-phosphate dehydrogenase NAD-dependent N-terminal" evidence="18">
    <location>
        <begin position="3"/>
        <end position="160"/>
    </location>
</feature>
<dbReference type="UniPathway" id="UPA00940"/>
<protein>
    <recommendedName>
        <fullName evidence="11 13">Glycerol-3-phosphate dehydrogenase [NAD(P)+]</fullName>
        <ecNumber evidence="10 13">1.1.1.94</ecNumber>
    </recommendedName>
    <alternativeName>
        <fullName evidence="13">NAD(P)(+)-dependent glycerol-3-phosphate dehydrogenase</fullName>
    </alternativeName>
    <alternativeName>
        <fullName evidence="12 13">NAD(P)H-dependent dihydroxyacetone-phosphate reductase</fullName>
    </alternativeName>
</protein>
<evidence type="ECO:0000256" key="5">
    <source>
        <dbReference type="ARBA" id="ARBA00023027"/>
    </source>
</evidence>
<feature type="binding site" evidence="13">
    <location>
        <position position="254"/>
    </location>
    <ligand>
        <name>sn-glycerol 3-phosphate</name>
        <dbReference type="ChEBI" id="CHEBI:57597"/>
    </ligand>
</feature>
<feature type="binding site" evidence="16">
    <location>
        <position position="255"/>
    </location>
    <ligand>
        <name>NAD(+)</name>
        <dbReference type="ChEBI" id="CHEBI:57540"/>
    </ligand>
</feature>
<evidence type="ECO:0000256" key="15">
    <source>
        <dbReference type="PIRSR" id="PIRSR000114-2"/>
    </source>
</evidence>
<dbReference type="FunFam" id="3.40.50.720:FF:000019">
    <property type="entry name" value="Glycerol-3-phosphate dehydrogenase [NAD(P)+]"/>
    <property type="match status" value="1"/>
</dbReference>
<evidence type="ECO:0000256" key="17">
    <source>
        <dbReference type="RuleBase" id="RU000437"/>
    </source>
</evidence>
<dbReference type="GO" id="GO:0141152">
    <property type="term" value="F:glycerol-3-phosphate dehydrogenase (NAD+) activity"/>
    <property type="evidence" value="ECO:0007669"/>
    <property type="project" value="RHEA"/>
</dbReference>
<evidence type="ECO:0000256" key="7">
    <source>
        <dbReference type="ARBA" id="ARBA00023209"/>
    </source>
</evidence>